<dbReference type="GO" id="GO:0004553">
    <property type="term" value="F:hydrolase activity, hydrolyzing O-glycosyl compounds"/>
    <property type="evidence" value="ECO:0007669"/>
    <property type="project" value="InterPro"/>
</dbReference>
<evidence type="ECO:0000313" key="6">
    <source>
        <dbReference type="Proteomes" id="UP001280121"/>
    </source>
</evidence>
<keyword evidence="1" id="KW-0378">Hydrolase</keyword>
<evidence type="ECO:0000313" key="5">
    <source>
        <dbReference type="EMBL" id="KAK2646378.1"/>
    </source>
</evidence>
<dbReference type="Proteomes" id="UP001280121">
    <property type="component" value="Unassembled WGS sequence"/>
</dbReference>
<accession>A0AAD9U2C3</accession>
<protein>
    <recommendedName>
        <fullName evidence="4">GH10 domain-containing protein</fullName>
    </recommendedName>
</protein>
<keyword evidence="3" id="KW-0624">Polysaccharide degradation</keyword>
<organism evidence="5 6">
    <name type="scientific">Dipteronia dyeriana</name>
    <dbReference type="NCBI Taxonomy" id="168575"/>
    <lineage>
        <taxon>Eukaryota</taxon>
        <taxon>Viridiplantae</taxon>
        <taxon>Streptophyta</taxon>
        <taxon>Embryophyta</taxon>
        <taxon>Tracheophyta</taxon>
        <taxon>Spermatophyta</taxon>
        <taxon>Magnoliopsida</taxon>
        <taxon>eudicotyledons</taxon>
        <taxon>Gunneridae</taxon>
        <taxon>Pentapetalae</taxon>
        <taxon>rosids</taxon>
        <taxon>malvids</taxon>
        <taxon>Sapindales</taxon>
        <taxon>Sapindaceae</taxon>
        <taxon>Hippocastanoideae</taxon>
        <taxon>Acereae</taxon>
        <taxon>Dipteronia</taxon>
    </lineage>
</organism>
<evidence type="ECO:0000259" key="4">
    <source>
        <dbReference type="PROSITE" id="PS51760"/>
    </source>
</evidence>
<dbReference type="EMBL" id="JANJYI010000006">
    <property type="protein sequence ID" value="KAK2646378.1"/>
    <property type="molecule type" value="Genomic_DNA"/>
</dbReference>
<gene>
    <name evidence="5" type="ORF">Ddye_021573</name>
</gene>
<sequence length="290" mass="32242">MWGKGNEMEWLLGNGTLICIYKDNWVPRPNTFKILSPPSLGVNMTIDRLLSPSGGWDMQVLKQNFMSCDVDAMLEIPIGAGVPDDSVVWHFEASDGFSVKSGYWVEREMEEIPSPSGNSGSIHWWRNSFVHNGSQLNCLDVVWWSINFVDEYHTPSLTQKPRVIGVNGMVAHWRPLKAGFYKSNCGAVNEVGESRVGIGIMIRNDSGLIMASCSQIIEANFDGQVAGTIDVYRADMMALYNGMDIKANPKMANRVAQDLANHALKITGDIFWMEDIPSCLRSTTEADMPT</sequence>
<evidence type="ECO:0000256" key="2">
    <source>
        <dbReference type="ARBA" id="ARBA00023277"/>
    </source>
</evidence>
<proteinExistence type="predicted"/>
<evidence type="ECO:0000256" key="3">
    <source>
        <dbReference type="ARBA" id="ARBA00023326"/>
    </source>
</evidence>
<dbReference type="InterPro" id="IPR001000">
    <property type="entry name" value="GH10_dom"/>
</dbReference>
<name>A0AAD9U2C3_9ROSI</name>
<comment type="caution">
    <text evidence="5">The sequence shown here is derived from an EMBL/GenBank/DDBJ whole genome shotgun (WGS) entry which is preliminary data.</text>
</comment>
<keyword evidence="2" id="KW-0119">Carbohydrate metabolism</keyword>
<dbReference type="PROSITE" id="PS51760">
    <property type="entry name" value="GH10_2"/>
    <property type="match status" value="1"/>
</dbReference>
<keyword evidence="6" id="KW-1185">Reference proteome</keyword>
<dbReference type="GO" id="GO:0000272">
    <property type="term" value="P:polysaccharide catabolic process"/>
    <property type="evidence" value="ECO:0007669"/>
    <property type="project" value="UniProtKB-KW"/>
</dbReference>
<dbReference type="AlphaFoldDB" id="A0AAD9U2C3"/>
<feature type="domain" description="GH10" evidence="4">
    <location>
        <begin position="1"/>
        <end position="37"/>
    </location>
</feature>
<reference evidence="5" key="1">
    <citation type="journal article" date="2023" name="Plant J.">
        <title>Genome sequences and population genomics provide insights into the demographic history, inbreeding, and mutation load of two 'living fossil' tree species of Dipteronia.</title>
        <authorList>
            <person name="Feng Y."/>
            <person name="Comes H.P."/>
            <person name="Chen J."/>
            <person name="Zhu S."/>
            <person name="Lu R."/>
            <person name="Zhang X."/>
            <person name="Li P."/>
            <person name="Qiu J."/>
            <person name="Olsen K.M."/>
            <person name="Qiu Y."/>
        </authorList>
    </citation>
    <scope>NUCLEOTIDE SEQUENCE</scope>
    <source>
        <strain evidence="5">KIB01</strain>
    </source>
</reference>
<evidence type="ECO:0000256" key="1">
    <source>
        <dbReference type="ARBA" id="ARBA00022801"/>
    </source>
</evidence>